<feature type="domain" description="Phosphagen kinase C-terminal" evidence="11">
    <location>
        <begin position="115"/>
        <end position="359"/>
    </location>
</feature>
<feature type="binding site" evidence="7">
    <location>
        <begin position="312"/>
        <end position="317"/>
    </location>
    <ligand>
        <name>ATP</name>
        <dbReference type="ChEBI" id="CHEBI:30616"/>
    </ligand>
</feature>
<protein>
    <submittedName>
        <fullName evidence="13">Arginine kinase-like isoform X1</fullName>
    </submittedName>
</protein>
<dbReference type="GO" id="GO:0005524">
    <property type="term" value="F:ATP binding"/>
    <property type="evidence" value="ECO:0007669"/>
    <property type="project" value="UniProtKB-UniRule"/>
</dbReference>
<keyword evidence="5 7" id="KW-0067">ATP-binding</keyword>
<dbReference type="InterPro" id="IPR022414">
    <property type="entry name" value="ATP-guanido_PTrfase_cat"/>
</dbReference>
<dbReference type="GO" id="GO:0004111">
    <property type="term" value="F:creatine kinase activity"/>
    <property type="evidence" value="ECO:0007669"/>
    <property type="project" value="InterPro"/>
</dbReference>
<keyword evidence="4 7" id="KW-0418">Kinase</keyword>
<dbReference type="Pfam" id="PF00217">
    <property type="entry name" value="ATP-gua_Ptrans"/>
    <property type="match status" value="1"/>
</dbReference>
<evidence type="ECO:0000259" key="11">
    <source>
        <dbReference type="PROSITE" id="PS51510"/>
    </source>
</evidence>
<dbReference type="InterPro" id="IPR022415">
    <property type="entry name" value="ATP-guanido_PTrfase_AS"/>
</dbReference>
<dbReference type="InterPro" id="IPR000749">
    <property type="entry name" value="ATP-guanido_PTrfase"/>
</dbReference>
<dbReference type="GeneID" id="110980603"/>
<dbReference type="Gene3D" id="3.30.590.10">
    <property type="entry name" value="Glutamine synthetase/guanido kinase, catalytic domain"/>
    <property type="match status" value="1"/>
</dbReference>
<evidence type="ECO:0000256" key="4">
    <source>
        <dbReference type="ARBA" id="ARBA00022777"/>
    </source>
</evidence>
<evidence type="ECO:0000256" key="9">
    <source>
        <dbReference type="SAM" id="MobiDB-lite"/>
    </source>
</evidence>
<dbReference type="PROSITE" id="PS00112">
    <property type="entry name" value="PHOSPHAGEN_KINASE"/>
    <property type="match status" value="1"/>
</dbReference>
<dbReference type="KEGG" id="aplc:110980603"/>
<dbReference type="InterPro" id="IPR014746">
    <property type="entry name" value="Gln_synth/guanido_kin_cat_dom"/>
</dbReference>
<dbReference type="RefSeq" id="XP_022093135.1">
    <property type="nucleotide sequence ID" value="XM_022237443.1"/>
</dbReference>
<proteinExistence type="inferred from homology"/>
<name>A0A8B7YL21_ACAPL</name>
<dbReference type="SUPFAM" id="SSF48034">
    <property type="entry name" value="Guanido kinase N-terminal domain"/>
    <property type="match status" value="1"/>
</dbReference>
<dbReference type="AlphaFoldDB" id="A0A8B7YL21"/>
<sequence length="400" mass="45284">MASLFQKKYTAANDYPNFDGHKSLLSQHLTKDLYIKLRDVQTESGFTLDRVIQNGVDNADFHLGILAGDEQTYEVFKELLDPIIQDYHNGFKPTDNHVTDMDLSKLKGGQLSEKYVISSRIRTGRNIRGFALAPFICRAERREVENIAQRALDKFSGDLKGKYYSLQTLSEGDKQQLIDDHFLFERPISRHFTSGGMARDFPDGRGIWHTTDKRFLVWVNEEDQLRIISMRKGGDMRATFELFCQGLNQFQANMAEEGKEFMRNDHLGFILTCPSNLGTGVRCSVHARFPLLASDKRYNLDQICKALRLQKRGTSGEFTEAVGGVYDISNLDRLGSTEVQQVQCVIDGVNKLSDMEQLLEKGEKIDHLLPPMCEPAPENTNTNNSSRSPKAKKTSVCIAL</sequence>
<dbReference type="OrthoDB" id="430219at2759"/>
<comment type="similarity">
    <text evidence="1 6 8">Belongs to the ATP:guanido phosphotransferase family.</text>
</comment>
<dbReference type="InterPro" id="IPR022413">
    <property type="entry name" value="ATP-guanido_PTrfase_N"/>
</dbReference>
<dbReference type="PANTHER" id="PTHR11547">
    <property type="entry name" value="ARGININE OR CREATINE KINASE"/>
    <property type="match status" value="1"/>
</dbReference>
<evidence type="ECO:0000256" key="5">
    <source>
        <dbReference type="ARBA" id="ARBA00022840"/>
    </source>
</evidence>
<gene>
    <name evidence="13" type="primary">LOC110980603</name>
</gene>
<evidence type="ECO:0000256" key="1">
    <source>
        <dbReference type="ARBA" id="ARBA00006798"/>
    </source>
</evidence>
<dbReference type="FunFam" id="1.10.135.10:FF:000005">
    <property type="entry name" value="Glycocyamine kinase beta chain"/>
    <property type="match status" value="1"/>
</dbReference>
<keyword evidence="2 7" id="KW-0808">Transferase</keyword>
<evidence type="ECO:0000259" key="10">
    <source>
        <dbReference type="PROSITE" id="PS51509"/>
    </source>
</evidence>
<feature type="region of interest" description="Disordered" evidence="9">
    <location>
        <begin position="374"/>
        <end position="396"/>
    </location>
</feature>
<evidence type="ECO:0000256" key="7">
    <source>
        <dbReference type="PROSITE-ProRule" id="PRU00843"/>
    </source>
</evidence>
<dbReference type="GO" id="GO:0046314">
    <property type="term" value="P:phosphocreatine biosynthetic process"/>
    <property type="evidence" value="ECO:0007669"/>
    <property type="project" value="InterPro"/>
</dbReference>
<dbReference type="InterPro" id="IPR036802">
    <property type="entry name" value="ATP-guanido_PTrfase_N_sf"/>
</dbReference>
<keyword evidence="3 7" id="KW-0547">Nucleotide-binding</keyword>
<feature type="compositionally biased region" description="Polar residues" evidence="9">
    <location>
        <begin position="378"/>
        <end position="388"/>
    </location>
</feature>
<reference evidence="13" key="1">
    <citation type="submission" date="2025-08" db="UniProtKB">
        <authorList>
            <consortium name="RefSeq"/>
        </authorList>
    </citation>
    <scope>IDENTIFICATION</scope>
</reference>
<dbReference type="FunFam" id="3.30.590.10:FF:000002">
    <property type="entry name" value="Creatine kinase S-type, mitochondrial"/>
    <property type="match status" value="1"/>
</dbReference>
<feature type="binding site" evidence="7">
    <location>
        <position position="181"/>
    </location>
    <ligand>
        <name>ATP</name>
        <dbReference type="ChEBI" id="CHEBI:30616"/>
    </ligand>
</feature>
<dbReference type="SUPFAM" id="SSF55931">
    <property type="entry name" value="Glutamine synthetase/guanido kinase"/>
    <property type="match status" value="1"/>
</dbReference>
<accession>A0A8B7YL21</accession>
<feature type="binding site" evidence="7">
    <location>
        <position position="226"/>
    </location>
    <ligand>
        <name>ATP</name>
        <dbReference type="ChEBI" id="CHEBI:30616"/>
    </ligand>
</feature>
<dbReference type="PROSITE" id="PS51509">
    <property type="entry name" value="PHOSPHAGEN_KINASE_N"/>
    <property type="match status" value="1"/>
</dbReference>
<evidence type="ECO:0000256" key="6">
    <source>
        <dbReference type="PROSITE-ProRule" id="PRU00842"/>
    </source>
</evidence>
<dbReference type="Gene3D" id="1.10.135.10">
    <property type="entry name" value="ATP:guanido phosphotransferase, N-terminal domain"/>
    <property type="match status" value="1"/>
</dbReference>
<evidence type="ECO:0000256" key="2">
    <source>
        <dbReference type="ARBA" id="ARBA00022679"/>
    </source>
</evidence>
<dbReference type="CDD" id="cd00716">
    <property type="entry name" value="creatine_kinase_like"/>
    <property type="match status" value="1"/>
</dbReference>
<evidence type="ECO:0000256" key="8">
    <source>
        <dbReference type="RuleBase" id="RU000505"/>
    </source>
</evidence>
<feature type="binding site" evidence="7">
    <location>
        <begin position="118"/>
        <end position="122"/>
    </location>
    <ligand>
        <name>ATP</name>
        <dbReference type="ChEBI" id="CHEBI:30616"/>
    </ligand>
</feature>
<evidence type="ECO:0000313" key="12">
    <source>
        <dbReference type="Proteomes" id="UP000694845"/>
    </source>
</evidence>
<dbReference type="GO" id="GO:0005615">
    <property type="term" value="C:extracellular space"/>
    <property type="evidence" value="ECO:0007669"/>
    <property type="project" value="TreeGrafter"/>
</dbReference>
<feature type="binding site" evidence="7">
    <location>
        <begin position="282"/>
        <end position="286"/>
    </location>
    <ligand>
        <name>ATP</name>
        <dbReference type="ChEBI" id="CHEBI:30616"/>
    </ligand>
</feature>
<evidence type="ECO:0000256" key="3">
    <source>
        <dbReference type="ARBA" id="ARBA00022741"/>
    </source>
</evidence>
<dbReference type="PROSITE" id="PS51510">
    <property type="entry name" value="PHOSPHAGEN_KINASE_C"/>
    <property type="match status" value="1"/>
</dbReference>
<dbReference type="Proteomes" id="UP000694845">
    <property type="component" value="Unplaced"/>
</dbReference>
<evidence type="ECO:0000313" key="13">
    <source>
        <dbReference type="RefSeq" id="XP_022093135.1"/>
    </source>
</evidence>
<organism evidence="12 13">
    <name type="scientific">Acanthaster planci</name>
    <name type="common">Crown-of-thorns starfish</name>
    <dbReference type="NCBI Taxonomy" id="133434"/>
    <lineage>
        <taxon>Eukaryota</taxon>
        <taxon>Metazoa</taxon>
        <taxon>Echinodermata</taxon>
        <taxon>Eleutherozoa</taxon>
        <taxon>Asterozoa</taxon>
        <taxon>Asteroidea</taxon>
        <taxon>Valvatacea</taxon>
        <taxon>Valvatida</taxon>
        <taxon>Acanthasteridae</taxon>
        <taxon>Acanthaster</taxon>
    </lineage>
</organism>
<dbReference type="PANTHER" id="PTHR11547:SF63">
    <property type="entry name" value="CREATINE KINASE M-TYPE"/>
    <property type="match status" value="1"/>
</dbReference>
<feature type="domain" description="Phosphagen kinase N-terminal" evidence="10">
    <location>
        <begin position="6"/>
        <end position="89"/>
    </location>
</feature>
<keyword evidence="12" id="KW-1185">Reference proteome</keyword>
<dbReference type="Pfam" id="PF02807">
    <property type="entry name" value="ATP-gua_PtransN"/>
    <property type="match status" value="1"/>
</dbReference>